<keyword evidence="15" id="KW-1185">Reference proteome</keyword>
<evidence type="ECO:0000256" key="8">
    <source>
        <dbReference type="ARBA" id="ARBA00023157"/>
    </source>
</evidence>
<keyword evidence="6 13" id="KW-0378">Hydrolase</keyword>
<dbReference type="SUPFAM" id="SSF51445">
    <property type="entry name" value="(Trans)glycosidases"/>
    <property type="match status" value="1"/>
</dbReference>
<dbReference type="EC" id="3.2.1.14" evidence="4"/>
<dbReference type="PROSITE" id="PS01095">
    <property type="entry name" value="GH18_1"/>
    <property type="match status" value="1"/>
</dbReference>
<evidence type="ECO:0000256" key="7">
    <source>
        <dbReference type="ARBA" id="ARBA00023024"/>
    </source>
</evidence>
<keyword evidence="7" id="KW-0146">Chitin degradation</keyword>
<evidence type="ECO:0000256" key="11">
    <source>
        <dbReference type="ARBA" id="ARBA00023326"/>
    </source>
</evidence>
<protein>
    <recommendedName>
        <fullName evidence="12">Acidic endochitinase</fullName>
        <ecNumber evidence="4">3.2.1.14</ecNumber>
    </recommendedName>
</protein>
<dbReference type="CDD" id="cd02877">
    <property type="entry name" value="GH18_hevamine_XipI_class_III"/>
    <property type="match status" value="1"/>
</dbReference>
<keyword evidence="9" id="KW-0119">Carbohydrate metabolism</keyword>
<comment type="similarity">
    <text evidence="3">Belongs to the glycosyl hydrolase 18 family. Chitinase class II subfamily.</text>
</comment>
<dbReference type="InterPro" id="IPR001223">
    <property type="entry name" value="Glyco_hydro18_cat"/>
</dbReference>
<evidence type="ECO:0000256" key="6">
    <source>
        <dbReference type="ARBA" id="ARBA00022801"/>
    </source>
</evidence>
<evidence type="ECO:0000256" key="2">
    <source>
        <dbReference type="ARBA" id="ARBA00004239"/>
    </source>
</evidence>
<dbReference type="Pfam" id="PF00704">
    <property type="entry name" value="Glyco_hydro_18"/>
    <property type="match status" value="1"/>
</dbReference>
<dbReference type="InterPro" id="IPR045321">
    <property type="entry name" value="Cts1-like"/>
</dbReference>
<evidence type="ECO:0000256" key="9">
    <source>
        <dbReference type="ARBA" id="ARBA00023277"/>
    </source>
</evidence>
<dbReference type="GO" id="GO:0005576">
    <property type="term" value="C:extracellular region"/>
    <property type="evidence" value="ECO:0007669"/>
    <property type="project" value="UniProtKB-SubCell"/>
</dbReference>
<dbReference type="InterPro" id="IPR050542">
    <property type="entry name" value="Glycosyl_Hydrlase18_Chitinase"/>
</dbReference>
<evidence type="ECO:0000256" key="3">
    <source>
        <dbReference type="ARBA" id="ARBA00009121"/>
    </source>
</evidence>
<evidence type="ECO:0000256" key="1">
    <source>
        <dbReference type="ARBA" id="ARBA00000822"/>
    </source>
</evidence>
<evidence type="ECO:0000256" key="12">
    <source>
        <dbReference type="ARBA" id="ARBA00073139"/>
    </source>
</evidence>
<name>A0A6A5LJB1_LUPAL</name>
<comment type="caution">
    <text evidence="14">The sequence shown here is derived from an EMBL/GenBank/DDBJ whole genome shotgun (WGS) entry which is preliminary data.</text>
</comment>
<evidence type="ECO:0000313" key="15">
    <source>
        <dbReference type="Proteomes" id="UP000447434"/>
    </source>
</evidence>
<keyword evidence="5" id="KW-0964">Secreted</keyword>
<keyword evidence="11" id="KW-0624">Polysaccharide degradation</keyword>
<dbReference type="EMBL" id="WOCE01000021">
    <property type="protein sequence ID" value="KAE9590241.1"/>
    <property type="molecule type" value="Genomic_DNA"/>
</dbReference>
<dbReference type="PANTHER" id="PTHR45708">
    <property type="entry name" value="ENDOCHITINASE"/>
    <property type="match status" value="1"/>
</dbReference>
<organism evidence="14 15">
    <name type="scientific">Lupinus albus</name>
    <name type="common">White lupine</name>
    <name type="synonym">Lupinus termis</name>
    <dbReference type="NCBI Taxonomy" id="3870"/>
    <lineage>
        <taxon>Eukaryota</taxon>
        <taxon>Viridiplantae</taxon>
        <taxon>Streptophyta</taxon>
        <taxon>Embryophyta</taxon>
        <taxon>Tracheophyta</taxon>
        <taxon>Spermatophyta</taxon>
        <taxon>Magnoliopsida</taxon>
        <taxon>eudicotyledons</taxon>
        <taxon>Gunneridae</taxon>
        <taxon>Pentapetalae</taxon>
        <taxon>rosids</taxon>
        <taxon>fabids</taxon>
        <taxon>Fabales</taxon>
        <taxon>Fabaceae</taxon>
        <taxon>Papilionoideae</taxon>
        <taxon>50 kb inversion clade</taxon>
        <taxon>genistoids sensu lato</taxon>
        <taxon>core genistoids</taxon>
        <taxon>Genisteae</taxon>
        <taxon>Lupinus</taxon>
    </lineage>
</organism>
<evidence type="ECO:0000313" key="14">
    <source>
        <dbReference type="EMBL" id="KAE9590241.1"/>
    </source>
</evidence>
<dbReference type="PANTHER" id="PTHR45708:SF66">
    <property type="entry name" value="CHITINASE"/>
    <property type="match status" value="1"/>
</dbReference>
<dbReference type="AlphaFoldDB" id="A0A6A5LJB1"/>
<dbReference type="FunFam" id="3.20.20.80:FF:000015">
    <property type="entry name" value="Acidic endochitinase SE2"/>
    <property type="match status" value="1"/>
</dbReference>
<dbReference type="GO" id="GO:0000272">
    <property type="term" value="P:polysaccharide catabolic process"/>
    <property type="evidence" value="ECO:0007669"/>
    <property type="project" value="UniProtKB-KW"/>
</dbReference>
<comment type="subcellular location">
    <subcellularLocation>
        <location evidence="2">Secreted</location>
        <location evidence="2">Extracellular space</location>
    </subcellularLocation>
</comment>
<dbReference type="PROSITE" id="PS51910">
    <property type="entry name" value="GH18_2"/>
    <property type="match status" value="1"/>
</dbReference>
<evidence type="ECO:0000256" key="4">
    <source>
        <dbReference type="ARBA" id="ARBA00012729"/>
    </source>
</evidence>
<keyword evidence="10 13" id="KW-0326">Glycosidase</keyword>
<dbReference type="Gene3D" id="3.20.20.80">
    <property type="entry name" value="Glycosidases"/>
    <property type="match status" value="1"/>
</dbReference>
<gene>
    <name evidence="14" type="ORF">Lalb_Chr21g0317551</name>
</gene>
<evidence type="ECO:0000256" key="5">
    <source>
        <dbReference type="ARBA" id="ARBA00022525"/>
    </source>
</evidence>
<proteinExistence type="inferred from homology"/>
<comment type="catalytic activity">
    <reaction evidence="1">
        <text>Random endo-hydrolysis of N-acetyl-beta-D-glucosaminide (1-&gt;4)-beta-linkages in chitin and chitodextrins.</text>
        <dbReference type="EC" id="3.2.1.14"/>
    </reaction>
</comment>
<dbReference type="GO" id="GO:0006032">
    <property type="term" value="P:chitin catabolic process"/>
    <property type="evidence" value="ECO:0007669"/>
    <property type="project" value="UniProtKB-KW"/>
</dbReference>
<dbReference type="GO" id="GO:0008843">
    <property type="term" value="F:endochitinase activity"/>
    <property type="evidence" value="ECO:0007669"/>
    <property type="project" value="UniProtKB-EC"/>
</dbReference>
<keyword evidence="8" id="KW-1015">Disulfide bond</keyword>
<accession>A0A6A5LJB1</accession>
<dbReference type="OrthoDB" id="6020543at2759"/>
<dbReference type="Proteomes" id="UP000447434">
    <property type="component" value="Chromosome 21"/>
</dbReference>
<evidence type="ECO:0000256" key="13">
    <source>
        <dbReference type="RuleBase" id="RU000489"/>
    </source>
</evidence>
<evidence type="ECO:0000256" key="10">
    <source>
        <dbReference type="ARBA" id="ARBA00023295"/>
    </source>
</evidence>
<reference evidence="15" key="1">
    <citation type="journal article" date="2020" name="Nat. Commun.">
        <title>Genome sequence of the cluster root forming white lupin.</title>
        <authorList>
            <person name="Hufnagel B."/>
            <person name="Marques A."/>
            <person name="Soriano A."/>
            <person name="Marques L."/>
            <person name="Divol F."/>
            <person name="Doumas P."/>
            <person name="Sallet E."/>
            <person name="Mancinotti D."/>
            <person name="Carrere S."/>
            <person name="Marande W."/>
            <person name="Arribat S."/>
            <person name="Keller J."/>
            <person name="Huneau C."/>
            <person name="Blein T."/>
            <person name="Aime D."/>
            <person name="Laguerre M."/>
            <person name="Taylor J."/>
            <person name="Schubert V."/>
            <person name="Nelson M."/>
            <person name="Geu-Flores F."/>
            <person name="Crespi M."/>
            <person name="Gallardo-Guerrero K."/>
            <person name="Delaux P.-M."/>
            <person name="Salse J."/>
            <person name="Berges H."/>
            <person name="Guyot R."/>
            <person name="Gouzy J."/>
            <person name="Peret B."/>
        </authorList>
    </citation>
    <scope>NUCLEOTIDE SEQUENCE [LARGE SCALE GENOMIC DNA]</scope>
    <source>
        <strain evidence="15">cv. Amiga</strain>
    </source>
</reference>
<sequence length="347" mass="38064">MVCYLNNFKTGPVTIKARLLLLYETSLKSSIYSITYAIQVQQEFHTSITMRNKASYPLTLIFLLISLTLFLKSNAGGIVTYWGQNGAEGRLTDACNTGLYEIINIAFLSTFGGGRQPEINLAGHCNPGSCQRVGQGIKNCQNKGVKVFLSIGGDDSRNTYTLTSADDARKLGDYIWDNFLGGQSASRPFGDAVLDGVDFDIEGGEPHYAALARKLHDHGSSSSKKFYLAAAPQCPFQNNILSGALNTGLFDYVWIQFYNNGQCEFNSNNQNGFRNSWNKWISSINGAKFFVGLPAAHAAAGSGYVPSQVLINQLLPIVKSPKYGGIMLWNRYYDSQNGYSGKIKNNV</sequence>
<dbReference type="InterPro" id="IPR017853">
    <property type="entry name" value="GH"/>
</dbReference>
<dbReference type="InterPro" id="IPR001579">
    <property type="entry name" value="Glyco_hydro_18_chit_AS"/>
</dbReference>